<reference evidence="1" key="1">
    <citation type="submission" date="2020-11" db="EMBL/GenBank/DDBJ databases">
        <title>Adaptations for nitrogen fixation in a non-lichenized fungal sporocarp promotes dispersal by wood-feeding termites.</title>
        <authorList>
            <consortium name="DOE Joint Genome Institute"/>
            <person name="Koch R.A."/>
            <person name="Yoon G."/>
            <person name="Arayal U."/>
            <person name="Lail K."/>
            <person name="Amirebrahimi M."/>
            <person name="Labutti K."/>
            <person name="Lipzen A."/>
            <person name="Riley R."/>
            <person name="Barry K."/>
            <person name="Henrissat B."/>
            <person name="Grigoriev I.V."/>
            <person name="Herr J.R."/>
            <person name="Aime M.C."/>
        </authorList>
    </citation>
    <scope>NUCLEOTIDE SEQUENCE</scope>
    <source>
        <strain evidence="1">MCA 3950</strain>
    </source>
</reference>
<accession>A0A9P7VMW7</accession>
<organism evidence="1 2">
    <name type="scientific">Guyanagaster necrorhizus</name>
    <dbReference type="NCBI Taxonomy" id="856835"/>
    <lineage>
        <taxon>Eukaryota</taxon>
        <taxon>Fungi</taxon>
        <taxon>Dikarya</taxon>
        <taxon>Basidiomycota</taxon>
        <taxon>Agaricomycotina</taxon>
        <taxon>Agaricomycetes</taxon>
        <taxon>Agaricomycetidae</taxon>
        <taxon>Agaricales</taxon>
        <taxon>Marasmiineae</taxon>
        <taxon>Physalacriaceae</taxon>
        <taxon>Guyanagaster</taxon>
    </lineage>
</organism>
<proteinExistence type="predicted"/>
<name>A0A9P7VMW7_9AGAR</name>
<dbReference type="OrthoDB" id="3365698at2759"/>
<dbReference type="EMBL" id="MU250545">
    <property type="protein sequence ID" value="KAG7443468.1"/>
    <property type="molecule type" value="Genomic_DNA"/>
</dbReference>
<evidence type="ECO:0000313" key="2">
    <source>
        <dbReference type="Proteomes" id="UP000812287"/>
    </source>
</evidence>
<dbReference type="Proteomes" id="UP000812287">
    <property type="component" value="Unassembled WGS sequence"/>
</dbReference>
<dbReference type="RefSeq" id="XP_043036968.1">
    <property type="nucleotide sequence ID" value="XM_043186855.1"/>
</dbReference>
<protein>
    <recommendedName>
        <fullName evidence="3">F-box domain-containing protein</fullName>
    </recommendedName>
</protein>
<sequence length="534" mass="60442">MTSPTRTDKSQFHPDFSSFIPEYLQPKRSVRIEELLLSNKPLLEFERKEFLQTAKISATRQLLDFLASERNQAVSNISDAKSLSHPLRNLPDDVLRAIFRACTKSVDQAFDGGYASLNPTVAVESIQPNQSPWTPSFVCQQWRAVAIHDAELWSLTELDLDKRPKDNELAKNRVFRLGLSLFRSNGHDLSIRLHGKDGVPYISPMLQILLPTAPYWKRLSVCLPLSSFQHFSVYKGYLNRLDTLYVGIGNCDSADHLHIDAFRLAPSLKVVGMLLEHWPVAFTHISIPFSRITSFLSGGGNLYTYQSLRRLPRVRMLTLVCWRNFVELEVEPAEPITLPNVTFLHLLALRLPNSSSSVNHMYSLLIIPSLQFLKISFFGSDQILFVYPDSYPIKTLTIEVHNQSQEACTGLPDNLPRFLRRTPQLEELHILTRATNLPDQWINGLVYTSEHDAVAPCLRVLSMPSGLSAGDLCCLVNVIESRRRKYGCLSDGGQCMLLEKAVLGPEPLQFNSEELSERWSALCTGELIVTHRNK</sequence>
<evidence type="ECO:0008006" key="3">
    <source>
        <dbReference type="Google" id="ProtNLM"/>
    </source>
</evidence>
<dbReference type="AlphaFoldDB" id="A0A9P7VMW7"/>
<gene>
    <name evidence="1" type="ORF">BT62DRAFT_935086</name>
</gene>
<dbReference type="GeneID" id="66109152"/>
<keyword evidence="2" id="KW-1185">Reference proteome</keyword>
<comment type="caution">
    <text evidence="1">The sequence shown here is derived from an EMBL/GenBank/DDBJ whole genome shotgun (WGS) entry which is preliminary data.</text>
</comment>
<evidence type="ECO:0000313" key="1">
    <source>
        <dbReference type="EMBL" id="KAG7443468.1"/>
    </source>
</evidence>